<evidence type="ECO:0000313" key="3">
    <source>
        <dbReference type="Proteomes" id="UP000820818"/>
    </source>
</evidence>
<dbReference type="PANTHER" id="PTHR19328">
    <property type="entry name" value="HEDGEHOG-INTERACTING PROTEIN"/>
    <property type="match status" value="1"/>
</dbReference>
<reference evidence="2" key="1">
    <citation type="submission" date="2022-05" db="EMBL/GenBank/DDBJ databases">
        <title>A multi-omics perspective on studying reproductive biology in Daphnia sinensis.</title>
        <authorList>
            <person name="Jia J."/>
        </authorList>
    </citation>
    <scope>NUCLEOTIDE SEQUENCE</scope>
    <source>
        <strain evidence="2">WSL</strain>
    </source>
</reference>
<dbReference type="AlphaFoldDB" id="A0AAD5KT61"/>
<dbReference type="InterPro" id="IPR000601">
    <property type="entry name" value="PKD_dom"/>
</dbReference>
<dbReference type="PROSITE" id="PS50093">
    <property type="entry name" value="PKD"/>
    <property type="match status" value="1"/>
</dbReference>
<sequence length="381" mass="42831">MGNRNPYRISIDSKTGFLYWGEVGPDASADNPDRGPRGYDELNQARNAGFFGWPYFVGNNYPYRAYDYKTGISGEAFDPKKPINNSVNNTGLKNLPPVQPAFIWYPYGESKEFPQLGTGGRTAMAGPVYYNDGYPKETRYPDYFNGKLFFYDWIRNWIKAVSMKENGDYDSMEAFMPSTSFAAPVDMEVGPDGRLYILEYGKGWFSKNPDASISRIDYIAGNRPPKIKKFSLKNSTGLIPFKLEAKVEAIDSDGDALSYVWDLGNGLKKTTTVPSIEHIYTKAGEYVVNVQVIDNQKAITKSTNIEVVAGNASPKVAIQLNGNRSFYFTGKPIEYQVMVNDQGAVVNKSTVYVAKNYVKGQIKLEVLWDIKCILKHRLDKH</sequence>
<dbReference type="SUPFAM" id="SSF50952">
    <property type="entry name" value="Soluble quinoprotein glucose dehydrogenase"/>
    <property type="match status" value="1"/>
</dbReference>
<name>A0AAD5KT61_9CRUS</name>
<dbReference type="Pfam" id="PF00801">
    <property type="entry name" value="PKD"/>
    <property type="match status" value="1"/>
</dbReference>
<feature type="domain" description="PKD" evidence="1">
    <location>
        <begin position="254"/>
        <end position="307"/>
    </location>
</feature>
<organism evidence="2 3">
    <name type="scientific">Daphnia sinensis</name>
    <dbReference type="NCBI Taxonomy" id="1820382"/>
    <lineage>
        <taxon>Eukaryota</taxon>
        <taxon>Metazoa</taxon>
        <taxon>Ecdysozoa</taxon>
        <taxon>Arthropoda</taxon>
        <taxon>Crustacea</taxon>
        <taxon>Branchiopoda</taxon>
        <taxon>Diplostraca</taxon>
        <taxon>Cladocera</taxon>
        <taxon>Anomopoda</taxon>
        <taxon>Daphniidae</taxon>
        <taxon>Daphnia</taxon>
        <taxon>Daphnia similis group</taxon>
    </lineage>
</organism>
<dbReference type="EMBL" id="WJBH02000314">
    <property type="protein sequence ID" value="KAI9549293.1"/>
    <property type="molecule type" value="Genomic_DNA"/>
</dbReference>
<dbReference type="PANTHER" id="PTHR19328:SF75">
    <property type="entry name" value="ALDOSE SUGAR DEHYDROGENASE YLII"/>
    <property type="match status" value="1"/>
</dbReference>
<dbReference type="InterPro" id="IPR011041">
    <property type="entry name" value="Quinoprot_gluc/sorb_DH_b-prop"/>
</dbReference>
<proteinExistence type="predicted"/>
<dbReference type="Gene3D" id="2.120.10.30">
    <property type="entry name" value="TolB, C-terminal domain"/>
    <property type="match status" value="1"/>
</dbReference>
<accession>A0AAD5KT61</accession>
<gene>
    <name evidence="2" type="ORF">GHT06_007043</name>
</gene>
<dbReference type="CDD" id="cd00146">
    <property type="entry name" value="PKD"/>
    <property type="match status" value="1"/>
</dbReference>
<dbReference type="Gene3D" id="2.60.40.10">
    <property type="entry name" value="Immunoglobulins"/>
    <property type="match status" value="1"/>
</dbReference>
<dbReference type="InterPro" id="IPR022409">
    <property type="entry name" value="PKD/Chitinase_dom"/>
</dbReference>
<keyword evidence="3" id="KW-1185">Reference proteome</keyword>
<dbReference type="Proteomes" id="UP000820818">
    <property type="component" value="Unassembled WGS sequence"/>
</dbReference>
<dbReference type="InterPro" id="IPR013783">
    <property type="entry name" value="Ig-like_fold"/>
</dbReference>
<evidence type="ECO:0000313" key="2">
    <source>
        <dbReference type="EMBL" id="KAI9549293.1"/>
    </source>
</evidence>
<protein>
    <recommendedName>
        <fullName evidence="1">PKD domain-containing protein</fullName>
    </recommendedName>
</protein>
<comment type="caution">
    <text evidence="2">The sequence shown here is derived from an EMBL/GenBank/DDBJ whole genome shotgun (WGS) entry which is preliminary data.</text>
</comment>
<dbReference type="SMART" id="SM00089">
    <property type="entry name" value="PKD"/>
    <property type="match status" value="1"/>
</dbReference>
<dbReference type="SUPFAM" id="SSF49299">
    <property type="entry name" value="PKD domain"/>
    <property type="match status" value="1"/>
</dbReference>
<dbReference type="InterPro" id="IPR011042">
    <property type="entry name" value="6-blade_b-propeller_TolB-like"/>
</dbReference>
<dbReference type="InterPro" id="IPR035986">
    <property type="entry name" value="PKD_dom_sf"/>
</dbReference>
<evidence type="ECO:0000259" key="1">
    <source>
        <dbReference type="PROSITE" id="PS50093"/>
    </source>
</evidence>